<dbReference type="Gene3D" id="3.20.20.70">
    <property type="entry name" value="Aldolase class I"/>
    <property type="match status" value="1"/>
</dbReference>
<keyword evidence="2" id="KW-1185">Reference proteome</keyword>
<protein>
    <submittedName>
        <fullName evidence="1">Glycerol uptake operon antiterminator</fullName>
    </submittedName>
</protein>
<dbReference type="PANTHER" id="PTHR35787">
    <property type="entry name" value="GLYCEROL UPTAKE OPERON ANTITERMINATOR REGULATORY PROTEIN"/>
    <property type="match status" value="1"/>
</dbReference>
<sequence>MESIIECLEANPIIAALPHTELLQQALHSSVNVVFLLSGSILTLQDIVNELKDRGKRVFVHIDLIDGLGKDLAAVDYLRYRIQVDGILSTKNNLLKYGKEIGLVTVQRLFLVDSRSFESGIKMVQSYDPDFVEVMPGIVPKAIAELKHKIPQPVIAGGMITSKQDIIQALGAGAVAVSTSKAELWEL</sequence>
<evidence type="ECO:0000313" key="2">
    <source>
        <dbReference type="Proteomes" id="UP000198577"/>
    </source>
</evidence>
<dbReference type="InterPro" id="IPR006699">
    <property type="entry name" value="GlpP"/>
</dbReference>
<dbReference type="OrthoDB" id="9799580at2"/>
<dbReference type="GO" id="GO:0006355">
    <property type="term" value="P:regulation of DNA-templated transcription"/>
    <property type="evidence" value="ECO:0007669"/>
    <property type="project" value="InterPro"/>
</dbReference>
<reference evidence="1 2" key="1">
    <citation type="submission" date="2016-10" db="EMBL/GenBank/DDBJ databases">
        <authorList>
            <person name="de Groot N.N."/>
        </authorList>
    </citation>
    <scope>NUCLEOTIDE SEQUENCE [LARGE SCALE GENOMIC DNA]</scope>
    <source>
        <strain evidence="1 2">DSM 20678</strain>
    </source>
</reference>
<gene>
    <name evidence="1" type="ORF">SAMN05444406_1022</name>
</gene>
<dbReference type="STRING" id="937334.SAMN05444406_1022"/>
<accession>A0A1I5S5Q4</accession>
<name>A0A1I5S5Q4_9FIRM</name>
<dbReference type="AlphaFoldDB" id="A0A1I5S5Q4"/>
<dbReference type="PIRSF" id="PIRSF016897">
    <property type="entry name" value="GlpP"/>
    <property type="match status" value="1"/>
</dbReference>
<dbReference type="Proteomes" id="UP000198577">
    <property type="component" value="Unassembled WGS sequence"/>
</dbReference>
<proteinExistence type="predicted"/>
<dbReference type="RefSeq" id="WP_051456304.1">
    <property type="nucleotide sequence ID" value="NZ_FOXR01000002.1"/>
</dbReference>
<dbReference type="PANTHER" id="PTHR35787:SF1">
    <property type="entry name" value="GLYCEROL UPTAKE OPERON ANTITERMINATOR REGULATORY PROTEIN"/>
    <property type="match status" value="1"/>
</dbReference>
<dbReference type="SUPFAM" id="SSF110391">
    <property type="entry name" value="GlpP-like"/>
    <property type="match status" value="1"/>
</dbReference>
<evidence type="ECO:0000313" key="1">
    <source>
        <dbReference type="EMBL" id="SFP66098.1"/>
    </source>
</evidence>
<dbReference type="EMBL" id="FOXR01000002">
    <property type="protein sequence ID" value="SFP66098.1"/>
    <property type="molecule type" value="Genomic_DNA"/>
</dbReference>
<dbReference type="GO" id="GO:0006071">
    <property type="term" value="P:glycerol metabolic process"/>
    <property type="evidence" value="ECO:0007669"/>
    <property type="project" value="InterPro"/>
</dbReference>
<organism evidence="1 2">
    <name type="scientific">Caldicoprobacter faecalis</name>
    <dbReference type="NCBI Taxonomy" id="937334"/>
    <lineage>
        <taxon>Bacteria</taxon>
        <taxon>Bacillati</taxon>
        <taxon>Bacillota</taxon>
        <taxon>Clostridia</taxon>
        <taxon>Caldicoprobacterales</taxon>
        <taxon>Caldicoprobacteraceae</taxon>
        <taxon>Caldicoprobacter</taxon>
    </lineage>
</organism>
<dbReference type="Pfam" id="PF04309">
    <property type="entry name" value="G3P_antiterm"/>
    <property type="match status" value="1"/>
</dbReference>
<dbReference type="InterPro" id="IPR013785">
    <property type="entry name" value="Aldolase_TIM"/>
</dbReference>